<feature type="transmembrane region" description="Helical" evidence="6">
    <location>
        <begin position="93"/>
        <end position="112"/>
    </location>
</feature>
<dbReference type="EMBL" id="KE721527">
    <property type="protein sequence ID" value="ERF68164.1"/>
    <property type="molecule type" value="Genomic_DNA"/>
</dbReference>
<dbReference type="OMA" id="NPQCQIP"/>
<name>U1HH56_ENDPU</name>
<dbReference type="GO" id="GO:0016020">
    <property type="term" value="C:membrane"/>
    <property type="evidence" value="ECO:0007669"/>
    <property type="project" value="UniProtKB-SubCell"/>
</dbReference>
<evidence type="ECO:0000313" key="8">
    <source>
        <dbReference type="EMBL" id="ERF68164.1"/>
    </source>
</evidence>
<feature type="transmembrane region" description="Helical" evidence="6">
    <location>
        <begin position="224"/>
        <end position="248"/>
    </location>
</feature>
<comment type="subcellular location">
    <subcellularLocation>
        <location evidence="1">Membrane</location>
        <topology evidence="1">Multi-pass membrane protein</topology>
    </subcellularLocation>
</comment>
<feature type="transmembrane region" description="Helical" evidence="6">
    <location>
        <begin position="511"/>
        <end position="534"/>
    </location>
</feature>
<keyword evidence="9" id="KW-1185">Reference proteome</keyword>
<evidence type="ECO:0000256" key="2">
    <source>
        <dbReference type="ARBA" id="ARBA00022692"/>
    </source>
</evidence>
<dbReference type="OrthoDB" id="3026777at2759"/>
<dbReference type="PROSITE" id="PS50850">
    <property type="entry name" value="MFS"/>
    <property type="match status" value="1"/>
</dbReference>
<dbReference type="GeneID" id="19240198"/>
<dbReference type="InterPro" id="IPR005829">
    <property type="entry name" value="Sugar_transporter_CS"/>
</dbReference>
<feature type="transmembrane region" description="Helical" evidence="6">
    <location>
        <begin position="260"/>
        <end position="283"/>
    </location>
</feature>
<evidence type="ECO:0000259" key="7">
    <source>
        <dbReference type="PROSITE" id="PS50850"/>
    </source>
</evidence>
<reference evidence="9" key="1">
    <citation type="journal article" date="2014" name="BMC Genomics">
        <title>Genome characteristics reveal the impact of lichenization on lichen-forming fungus Endocarpon pusillum Hedwig (Verrucariales, Ascomycota).</title>
        <authorList>
            <person name="Wang Y.-Y."/>
            <person name="Liu B."/>
            <person name="Zhang X.-Y."/>
            <person name="Zhou Q.-M."/>
            <person name="Zhang T."/>
            <person name="Li H."/>
            <person name="Yu Y.-F."/>
            <person name="Zhang X.-L."/>
            <person name="Hao X.-Y."/>
            <person name="Wang M."/>
            <person name="Wang L."/>
            <person name="Wei J.-C."/>
        </authorList>
    </citation>
    <scope>NUCLEOTIDE SEQUENCE [LARGE SCALE GENOMIC DNA]</scope>
    <source>
        <strain evidence="9">Z07020 / HMAS-L-300199</strain>
    </source>
</reference>
<feature type="region of interest" description="Disordered" evidence="5">
    <location>
        <begin position="27"/>
        <end position="73"/>
    </location>
</feature>
<dbReference type="InterPro" id="IPR036259">
    <property type="entry name" value="MFS_trans_sf"/>
</dbReference>
<organism evidence="8 9">
    <name type="scientific">Endocarpon pusillum (strain Z07020 / HMAS-L-300199)</name>
    <name type="common">Lichen-forming fungus</name>
    <dbReference type="NCBI Taxonomy" id="1263415"/>
    <lineage>
        <taxon>Eukaryota</taxon>
        <taxon>Fungi</taxon>
        <taxon>Dikarya</taxon>
        <taxon>Ascomycota</taxon>
        <taxon>Pezizomycotina</taxon>
        <taxon>Eurotiomycetes</taxon>
        <taxon>Chaetothyriomycetidae</taxon>
        <taxon>Verrucariales</taxon>
        <taxon>Verrucariaceae</taxon>
        <taxon>Endocarpon</taxon>
    </lineage>
</organism>
<dbReference type="eggNOG" id="KOG2816">
    <property type="taxonomic scope" value="Eukaryota"/>
</dbReference>
<feature type="transmembrane region" description="Helical" evidence="6">
    <location>
        <begin position="406"/>
        <end position="432"/>
    </location>
</feature>
<feature type="transmembrane region" description="Helical" evidence="6">
    <location>
        <begin position="540"/>
        <end position="563"/>
    </location>
</feature>
<dbReference type="RefSeq" id="XP_007806143.1">
    <property type="nucleotide sequence ID" value="XM_007807952.1"/>
</dbReference>
<keyword evidence="4 6" id="KW-0472">Membrane</keyword>
<dbReference type="InterPro" id="IPR011701">
    <property type="entry name" value="MFS"/>
</dbReference>
<evidence type="ECO:0000256" key="5">
    <source>
        <dbReference type="SAM" id="MobiDB-lite"/>
    </source>
</evidence>
<feature type="transmembrane region" description="Helical" evidence="6">
    <location>
        <begin position="478"/>
        <end position="499"/>
    </location>
</feature>
<dbReference type="AlphaFoldDB" id="U1HH56"/>
<feature type="transmembrane region" description="Helical" evidence="6">
    <location>
        <begin position="453"/>
        <end position="472"/>
    </location>
</feature>
<evidence type="ECO:0000256" key="4">
    <source>
        <dbReference type="ARBA" id="ARBA00023136"/>
    </source>
</evidence>
<feature type="transmembrane region" description="Helical" evidence="6">
    <location>
        <begin position="289"/>
        <end position="311"/>
    </location>
</feature>
<dbReference type="SUPFAM" id="SSF103473">
    <property type="entry name" value="MFS general substrate transporter"/>
    <property type="match status" value="1"/>
</dbReference>
<protein>
    <recommendedName>
        <fullName evidence="7">Major facilitator superfamily (MFS) profile domain-containing protein</fullName>
    </recommendedName>
</protein>
<dbReference type="Gene3D" id="1.20.1250.20">
    <property type="entry name" value="MFS general substrate transporter like domains"/>
    <property type="match status" value="1"/>
</dbReference>
<dbReference type="HOGENOM" id="CLU_017517_0_0_1"/>
<feature type="transmembrane region" description="Helical" evidence="6">
    <location>
        <begin position="370"/>
        <end position="394"/>
    </location>
</feature>
<evidence type="ECO:0000256" key="1">
    <source>
        <dbReference type="ARBA" id="ARBA00004141"/>
    </source>
</evidence>
<evidence type="ECO:0000313" key="9">
    <source>
        <dbReference type="Proteomes" id="UP000019373"/>
    </source>
</evidence>
<feature type="transmembrane region" description="Helical" evidence="6">
    <location>
        <begin position="163"/>
        <end position="182"/>
    </location>
</feature>
<feature type="compositionally biased region" description="Low complexity" evidence="5">
    <location>
        <begin position="59"/>
        <end position="70"/>
    </location>
</feature>
<proteinExistence type="predicted"/>
<dbReference type="PANTHER" id="PTHR23507">
    <property type="entry name" value="ZGC:174356"/>
    <property type="match status" value="1"/>
</dbReference>
<evidence type="ECO:0000256" key="6">
    <source>
        <dbReference type="SAM" id="Phobius"/>
    </source>
</evidence>
<dbReference type="Pfam" id="PF07690">
    <property type="entry name" value="MFS_1"/>
    <property type="match status" value="1"/>
</dbReference>
<dbReference type="Proteomes" id="UP000019373">
    <property type="component" value="Unassembled WGS sequence"/>
</dbReference>
<feature type="compositionally biased region" description="Basic and acidic residues" evidence="5">
    <location>
        <begin position="27"/>
        <end position="39"/>
    </location>
</feature>
<accession>U1HH56</accession>
<dbReference type="InterPro" id="IPR020846">
    <property type="entry name" value="MFS_dom"/>
</dbReference>
<keyword evidence="3 6" id="KW-1133">Transmembrane helix</keyword>
<dbReference type="PANTHER" id="PTHR23507:SF40">
    <property type="entry name" value="TETRACYCLINE-EFFLUX TRANSPORTER"/>
    <property type="match status" value="1"/>
</dbReference>
<feature type="transmembrane region" description="Helical" evidence="6">
    <location>
        <begin position="194"/>
        <end position="212"/>
    </location>
</feature>
<evidence type="ECO:0000256" key="3">
    <source>
        <dbReference type="ARBA" id="ARBA00022989"/>
    </source>
</evidence>
<gene>
    <name evidence="8" type="ORF">EPUS_05245</name>
</gene>
<keyword evidence="2 6" id="KW-0812">Transmembrane</keyword>
<feature type="domain" description="Major facilitator superfamily (MFS) profile" evidence="7">
    <location>
        <begin position="101"/>
        <end position="568"/>
    </location>
</feature>
<dbReference type="GO" id="GO:0022857">
    <property type="term" value="F:transmembrane transporter activity"/>
    <property type="evidence" value="ECO:0007669"/>
    <property type="project" value="InterPro"/>
</dbReference>
<dbReference type="PROSITE" id="PS00216">
    <property type="entry name" value="SUGAR_TRANSPORT_1"/>
    <property type="match status" value="1"/>
</dbReference>
<sequence length="592" mass="64818">MAENEDAFTMAAQDEAIIARNHDELAVRGHDQSRKHDSATPEMVVDDEESPLLPLKSHTNTTPSRNTSPNRTDRITEPWTAFEGLPWYKRPSIYWLLPAFFPFCLAWGGLIVPKTYLVLNLICQDYLSDRAVADPNFHTLPLILGEQNDQCRDAHVQALVARFQLYSGLLSGIFSAFVAPYLGALSDRVGRKKIIGFSTLGIFIEGIAYLMVGTHPQAISVYWLLPAFLLDGICGSFTSVMGNSLAYATDCTPPERRNVAIGYFHGTLFAGIAIGPMLAGAMMKWTGGLLVVFYYSIGSHLFFILFLFILVPESVSTTRQDHAWEKYRIKKVETQEESWLDTIKKYNVFEALSILRPRGPGTSNALRRNLTLLAAIDTIMFGVAMGTMGIILIYPQYLFGWDPVQASSFLTIANVCRVTSLLVVLPLITRLFRKPVPAGGKSAHRGADMLDIRIVRVAILLDLIGYIGYATAMTGGMMVASAMIAAFSGVGSPTLSSAITAHVPPDRTGRVLGALGLLHAVARVIAPTVFNTIYSLTVGHFTQAVFVCLGSLFLVVFVLSWFLKPGVSYDEPDVSYPHASSPTEESSSTANA</sequence>